<keyword evidence="12" id="KW-1185">Reference proteome</keyword>
<dbReference type="PRINTS" id="PR00473">
    <property type="entry name" value="GALCTOKINASE"/>
</dbReference>
<feature type="domain" description="GHMP kinase C-terminal" evidence="9">
    <location>
        <begin position="351"/>
        <end position="420"/>
    </location>
</feature>
<evidence type="ECO:0000259" key="8">
    <source>
        <dbReference type="Pfam" id="PF00288"/>
    </source>
</evidence>
<dbReference type="Pfam" id="PF10509">
    <property type="entry name" value="GalKase_gal_bdg"/>
    <property type="match status" value="1"/>
</dbReference>
<evidence type="ECO:0000256" key="2">
    <source>
        <dbReference type="ARBA" id="ARBA00022679"/>
    </source>
</evidence>
<dbReference type="EC" id="2.7.1.6" evidence="7"/>
<dbReference type="InterPro" id="IPR006204">
    <property type="entry name" value="GHMP_kinase_N_dom"/>
</dbReference>
<keyword evidence="2 11" id="KW-0808">Transferase</keyword>
<dbReference type="InterPro" id="IPR036554">
    <property type="entry name" value="GHMP_kinase_C_sf"/>
</dbReference>
<sequence length="446" mass="46034">MTGQPGERRPLDWWQSRDTGDLAADARTLFHTAFGGDTNCEGVWMAPGRVNLIGEHVDYAGGVSLPFALPQCTAAAVGRRDDGILRLVSLIPGADAPQETSIALSEVGPGSPAGWAGYAAGAVWAGMQDGVIPTCDGLDIALVSDVPLGAGLSSSAALECSVALAACELSLGRTPERTEIAHLVTSCMRAENEVVGAATGGLDQRSSFYGAEDEALAVDFLRDTVDLVPCDLGGAGLALLIINTNAPHRLADGQYASRRGVVDAVGGVAGYGTVGGFLAEHPGEEGRRQLEQIVDDWAASAEAEKLLKGALGVRTATAHRRIRHIVEEIHRTADVTVTELKESGRLTIETAGLLGEMMNGSHESLRDLFEITVPELDCAQEAALAAGALGSRMTGGGFGGSVIALVSAKDTEKVATAVADAAAARGLPDPTFFTAVPSAGARRFIA</sequence>
<evidence type="ECO:0000256" key="1">
    <source>
        <dbReference type="ARBA" id="ARBA00006566"/>
    </source>
</evidence>
<dbReference type="Gene3D" id="3.30.70.890">
    <property type="entry name" value="GHMP kinase, C-terminal domain"/>
    <property type="match status" value="1"/>
</dbReference>
<dbReference type="InterPro" id="IPR019539">
    <property type="entry name" value="GalKase_N"/>
</dbReference>
<dbReference type="Gene3D" id="3.30.230.10">
    <property type="match status" value="1"/>
</dbReference>
<dbReference type="PIRSF" id="PIRSF000530">
    <property type="entry name" value="Galactokinase"/>
    <property type="match status" value="1"/>
</dbReference>
<dbReference type="AlphaFoldDB" id="A0A125T597"/>
<evidence type="ECO:0000256" key="7">
    <source>
        <dbReference type="NCBIfam" id="TIGR00131"/>
    </source>
</evidence>
<gene>
    <name evidence="11" type="ORF">CVAR292_00704</name>
</gene>
<keyword evidence="6" id="KW-0119">Carbohydrate metabolism</keyword>
<keyword evidence="5" id="KW-0067">ATP-binding</keyword>
<dbReference type="InterPro" id="IPR014721">
    <property type="entry name" value="Ribsml_uS5_D2-typ_fold_subgr"/>
</dbReference>
<evidence type="ECO:0000259" key="10">
    <source>
        <dbReference type="Pfam" id="PF10509"/>
    </source>
</evidence>
<dbReference type="InterPro" id="IPR020568">
    <property type="entry name" value="Ribosomal_Su5_D2-typ_SF"/>
</dbReference>
<dbReference type="PROSITE" id="PS00106">
    <property type="entry name" value="GALACTOKINASE"/>
    <property type="match status" value="1"/>
</dbReference>
<evidence type="ECO:0000256" key="4">
    <source>
        <dbReference type="ARBA" id="ARBA00022777"/>
    </source>
</evidence>
<evidence type="ECO:0000259" key="9">
    <source>
        <dbReference type="Pfam" id="PF08544"/>
    </source>
</evidence>
<keyword evidence="3" id="KW-0547">Nucleotide-binding</keyword>
<dbReference type="GO" id="GO:0006012">
    <property type="term" value="P:galactose metabolic process"/>
    <property type="evidence" value="ECO:0007669"/>
    <property type="project" value="UniProtKB-UniRule"/>
</dbReference>
<dbReference type="PANTHER" id="PTHR10457:SF7">
    <property type="entry name" value="GALACTOKINASE-RELATED"/>
    <property type="match status" value="1"/>
</dbReference>
<feature type="domain" description="Galactokinase N-terminal" evidence="10">
    <location>
        <begin position="29"/>
        <end position="79"/>
    </location>
</feature>
<name>A0A125T597_9CORY</name>
<dbReference type="InterPro" id="IPR006203">
    <property type="entry name" value="GHMP_knse_ATP-bd_CS"/>
</dbReference>
<feature type="domain" description="GHMP kinase N-terminal" evidence="8">
    <location>
        <begin position="130"/>
        <end position="210"/>
    </location>
</feature>
<dbReference type="PRINTS" id="PR00959">
    <property type="entry name" value="MEVGALKINASE"/>
</dbReference>
<protein>
    <recommendedName>
        <fullName evidence="7">Galactokinase</fullName>
        <ecNumber evidence="7">2.7.1.6</ecNumber>
    </recommendedName>
</protein>
<evidence type="ECO:0000256" key="5">
    <source>
        <dbReference type="ARBA" id="ARBA00022840"/>
    </source>
</evidence>
<reference evidence="12" key="1">
    <citation type="submission" date="2015-11" db="EMBL/GenBank/DDBJ databases">
        <authorList>
            <person name="Dugat-Bony E."/>
        </authorList>
    </citation>
    <scope>NUCLEOTIDE SEQUENCE [LARGE SCALE GENOMIC DNA]</scope>
    <source>
        <strain evidence="12">Mu292</strain>
    </source>
</reference>
<dbReference type="SUPFAM" id="SSF55060">
    <property type="entry name" value="GHMP Kinase, C-terminal domain"/>
    <property type="match status" value="1"/>
</dbReference>
<dbReference type="PROSITE" id="PS00627">
    <property type="entry name" value="GHMP_KINASES_ATP"/>
    <property type="match status" value="1"/>
</dbReference>
<dbReference type="GO" id="GO:0005524">
    <property type="term" value="F:ATP binding"/>
    <property type="evidence" value="ECO:0007669"/>
    <property type="project" value="UniProtKB-UniRule"/>
</dbReference>
<evidence type="ECO:0000313" key="12">
    <source>
        <dbReference type="Proteomes" id="UP000182498"/>
    </source>
</evidence>
<dbReference type="Pfam" id="PF00288">
    <property type="entry name" value="GHMP_kinases_N"/>
    <property type="match status" value="1"/>
</dbReference>
<keyword evidence="4 11" id="KW-0418">Kinase</keyword>
<dbReference type="NCBIfam" id="TIGR00131">
    <property type="entry name" value="gal_kin"/>
    <property type="match status" value="1"/>
</dbReference>
<dbReference type="InterPro" id="IPR019741">
    <property type="entry name" value="Galactokinase_CS"/>
</dbReference>
<evidence type="ECO:0000256" key="3">
    <source>
        <dbReference type="ARBA" id="ARBA00022741"/>
    </source>
</evidence>
<accession>A0A125T597</accession>
<dbReference type="GO" id="GO:0005829">
    <property type="term" value="C:cytosol"/>
    <property type="evidence" value="ECO:0007669"/>
    <property type="project" value="TreeGrafter"/>
</dbReference>
<dbReference type="InterPro" id="IPR006206">
    <property type="entry name" value="Mevalonate/galactokinase"/>
</dbReference>
<dbReference type="Proteomes" id="UP000182498">
    <property type="component" value="Unassembled WGS sequence"/>
</dbReference>
<comment type="similarity">
    <text evidence="1">Belongs to the GHMP kinase family. GalK subfamily.</text>
</comment>
<dbReference type="InterPro" id="IPR000705">
    <property type="entry name" value="Galactokinase"/>
</dbReference>
<dbReference type="PANTHER" id="PTHR10457">
    <property type="entry name" value="MEVALONATE KINASE/GALACTOKINASE"/>
    <property type="match status" value="1"/>
</dbReference>
<keyword evidence="6" id="KW-0299">Galactose metabolism</keyword>
<dbReference type="SUPFAM" id="SSF54211">
    <property type="entry name" value="Ribosomal protein S5 domain 2-like"/>
    <property type="match status" value="1"/>
</dbReference>
<evidence type="ECO:0000256" key="6">
    <source>
        <dbReference type="ARBA" id="ARBA00023144"/>
    </source>
</evidence>
<dbReference type="EMBL" id="FAUH01000003">
    <property type="protein sequence ID" value="CUU65385.1"/>
    <property type="molecule type" value="Genomic_DNA"/>
</dbReference>
<proteinExistence type="inferred from homology"/>
<dbReference type="InterPro" id="IPR013750">
    <property type="entry name" value="GHMP_kinase_C_dom"/>
</dbReference>
<dbReference type="Pfam" id="PF08544">
    <property type="entry name" value="GHMP_kinases_C"/>
    <property type="match status" value="1"/>
</dbReference>
<organism evidence="11 12">
    <name type="scientific">Corynebacterium variabile</name>
    <dbReference type="NCBI Taxonomy" id="1727"/>
    <lineage>
        <taxon>Bacteria</taxon>
        <taxon>Bacillati</taxon>
        <taxon>Actinomycetota</taxon>
        <taxon>Actinomycetes</taxon>
        <taxon>Mycobacteriales</taxon>
        <taxon>Corynebacteriaceae</taxon>
        <taxon>Corynebacterium</taxon>
    </lineage>
</organism>
<dbReference type="GO" id="GO:0004335">
    <property type="term" value="F:galactokinase activity"/>
    <property type="evidence" value="ECO:0007669"/>
    <property type="project" value="UniProtKB-UniRule"/>
</dbReference>
<evidence type="ECO:0000313" key="11">
    <source>
        <dbReference type="EMBL" id="CUU65385.1"/>
    </source>
</evidence>